<feature type="compositionally biased region" description="Polar residues" evidence="3">
    <location>
        <begin position="326"/>
        <end position="336"/>
    </location>
</feature>
<dbReference type="InterPro" id="IPR012677">
    <property type="entry name" value="Nucleotide-bd_a/b_plait_sf"/>
</dbReference>
<feature type="domain" description="RRM" evidence="4">
    <location>
        <begin position="100"/>
        <end position="198"/>
    </location>
</feature>
<dbReference type="CDD" id="cd12397">
    <property type="entry name" value="RRM2_Nop13p_fungi"/>
    <property type="match status" value="1"/>
</dbReference>
<evidence type="ECO:0000259" key="4">
    <source>
        <dbReference type="PROSITE" id="PS50102"/>
    </source>
</evidence>
<dbReference type="PANTHER" id="PTHR23236">
    <property type="entry name" value="EUKARYOTIC TRANSLATION INITIATION FACTOR 4B/4H"/>
    <property type="match status" value="1"/>
</dbReference>
<evidence type="ECO:0000256" key="3">
    <source>
        <dbReference type="SAM" id="MobiDB-lite"/>
    </source>
</evidence>
<dbReference type="AlphaFoldDB" id="A0A0J9X4B0"/>
<feature type="region of interest" description="Disordered" evidence="3">
    <location>
        <begin position="1"/>
        <end position="97"/>
    </location>
</feature>
<accession>A0A0J9X4B0</accession>
<keyword evidence="1 2" id="KW-0694">RNA-binding</keyword>
<proteinExistence type="predicted"/>
<dbReference type="PROSITE" id="PS50102">
    <property type="entry name" value="RRM"/>
    <property type="match status" value="2"/>
</dbReference>
<dbReference type="InterPro" id="IPR000504">
    <property type="entry name" value="RRM_dom"/>
</dbReference>
<feature type="compositionally biased region" description="Basic and acidic residues" evidence="3">
    <location>
        <begin position="52"/>
        <end position="63"/>
    </location>
</feature>
<evidence type="ECO:0000256" key="2">
    <source>
        <dbReference type="PROSITE-ProRule" id="PRU00176"/>
    </source>
</evidence>
<evidence type="ECO:0000256" key="1">
    <source>
        <dbReference type="ARBA" id="ARBA00022884"/>
    </source>
</evidence>
<dbReference type="InterPro" id="IPR034226">
    <property type="entry name" value="Nop13/Rnp24_RRM2"/>
</dbReference>
<feature type="compositionally biased region" description="Basic and acidic residues" evidence="3">
    <location>
        <begin position="337"/>
        <end position="348"/>
    </location>
</feature>
<feature type="domain" description="RRM" evidence="4">
    <location>
        <begin position="224"/>
        <end position="302"/>
    </location>
</feature>
<dbReference type="SMART" id="SM00360">
    <property type="entry name" value="RRM"/>
    <property type="match status" value="2"/>
</dbReference>
<dbReference type="EMBL" id="CCBN010000001">
    <property type="protein sequence ID" value="CDO51545.1"/>
    <property type="molecule type" value="Genomic_DNA"/>
</dbReference>
<organism evidence="5 6">
    <name type="scientific">Geotrichum candidum</name>
    <name type="common">Oospora lactis</name>
    <name type="synonym">Dipodascus geotrichum</name>
    <dbReference type="NCBI Taxonomy" id="1173061"/>
    <lineage>
        <taxon>Eukaryota</taxon>
        <taxon>Fungi</taxon>
        <taxon>Dikarya</taxon>
        <taxon>Ascomycota</taxon>
        <taxon>Saccharomycotina</taxon>
        <taxon>Dipodascomycetes</taxon>
        <taxon>Dipodascales</taxon>
        <taxon>Dipodascaceae</taxon>
        <taxon>Geotrichum</taxon>
    </lineage>
</organism>
<dbReference type="OrthoDB" id="1875751at2759"/>
<dbReference type="PANTHER" id="PTHR23236:SF95">
    <property type="entry name" value="NUCLEOLAR PROTEIN 13"/>
    <property type="match status" value="1"/>
</dbReference>
<dbReference type="SUPFAM" id="SSF54928">
    <property type="entry name" value="RNA-binding domain, RBD"/>
    <property type="match status" value="2"/>
</dbReference>
<keyword evidence="6" id="KW-1185">Reference proteome</keyword>
<evidence type="ECO:0000313" key="6">
    <source>
        <dbReference type="Proteomes" id="UP000242525"/>
    </source>
</evidence>
<dbReference type="InterPro" id="IPR035979">
    <property type="entry name" value="RBD_domain_sf"/>
</dbReference>
<feature type="compositionally biased region" description="Basic and acidic residues" evidence="3">
    <location>
        <begin position="83"/>
        <end position="97"/>
    </location>
</feature>
<feature type="compositionally biased region" description="Basic residues" evidence="3">
    <location>
        <begin position="42"/>
        <end position="51"/>
    </location>
</feature>
<protein>
    <submittedName>
        <fullName evidence="5">Similar to Saccharomyces cerevisiae YNL175C NOP13 Nucleolar protein found in preribosomal complexes</fullName>
    </submittedName>
</protein>
<dbReference type="Pfam" id="PF00076">
    <property type="entry name" value="RRM_1"/>
    <property type="match status" value="1"/>
</dbReference>
<gene>
    <name evidence="5" type="ORF">BN980_GECA01s07985g</name>
</gene>
<dbReference type="Gene3D" id="3.30.70.330">
    <property type="match status" value="2"/>
</dbReference>
<feature type="compositionally biased region" description="Basic and acidic residues" evidence="3">
    <location>
        <begin position="300"/>
        <end position="311"/>
    </location>
</feature>
<sequence length="395" mass="43780">MSSSDSSSDSEVEQQEVVNKKVVEQSGDELEIDLNKPEPLSKKQKRLLKKGKINEDKTGEVKLSKKAKKEMASNDDLLGNDSSKADDENDADKKSHKSEFSVWIGNMSFDTTADDIKRFLVAKTASNDGETKAVITAKDITRLKLPLAPGSKHGGKKPVKIRGFAYVDFKTKLQADTVVALSEEYLNGRNLLIKDSKSFEGRPAVVTAKGGVAGTALSKNPPSRILFVGNLAFDTKEETLEQHFQHCGEIIRIRMATFEDSGNCKGFAFIDFRDADGATAALKDKSCRKMAGRVLRMEFGEDRSKRTKQDKSNLITRPKPTESYDNDQSTSNNDYNSESRDYNEEPKERKPKRKFEGKRPDSSSNKRLKPGLALATAQRAKVSILPSAGKKITFD</sequence>
<dbReference type="STRING" id="1173061.A0A0J9X4B0"/>
<name>A0A0J9X4B0_GEOCN</name>
<dbReference type="Proteomes" id="UP000242525">
    <property type="component" value="Unassembled WGS sequence"/>
</dbReference>
<reference evidence="5" key="1">
    <citation type="submission" date="2014-03" db="EMBL/GenBank/DDBJ databases">
        <authorList>
            <person name="Casaregola S."/>
        </authorList>
    </citation>
    <scope>NUCLEOTIDE SEQUENCE [LARGE SCALE GENOMIC DNA]</scope>
    <source>
        <strain evidence="5">CLIB 918</strain>
    </source>
</reference>
<comment type="caution">
    <text evidence="5">The sequence shown here is derived from an EMBL/GenBank/DDBJ whole genome shotgun (WGS) entry which is preliminary data.</text>
</comment>
<dbReference type="GO" id="GO:0003723">
    <property type="term" value="F:RNA binding"/>
    <property type="evidence" value="ECO:0007669"/>
    <property type="project" value="UniProtKB-UniRule"/>
</dbReference>
<dbReference type="GO" id="GO:0005730">
    <property type="term" value="C:nucleolus"/>
    <property type="evidence" value="ECO:0007669"/>
    <property type="project" value="TreeGrafter"/>
</dbReference>
<feature type="region of interest" description="Disordered" evidence="3">
    <location>
        <begin position="300"/>
        <end position="378"/>
    </location>
</feature>
<evidence type="ECO:0000313" key="5">
    <source>
        <dbReference type="EMBL" id="CDO51545.1"/>
    </source>
</evidence>